<dbReference type="SMART" id="SM00895">
    <property type="entry name" value="FCD"/>
    <property type="match status" value="1"/>
</dbReference>
<dbReference type="InterPro" id="IPR011711">
    <property type="entry name" value="GntR_C"/>
</dbReference>
<dbReference type="Pfam" id="PF07729">
    <property type="entry name" value="FCD"/>
    <property type="match status" value="1"/>
</dbReference>
<dbReference type="GO" id="GO:0003700">
    <property type="term" value="F:DNA-binding transcription factor activity"/>
    <property type="evidence" value="ECO:0007669"/>
    <property type="project" value="InterPro"/>
</dbReference>
<gene>
    <name evidence="5" type="ORF">QS62_10720</name>
</gene>
<keyword evidence="3" id="KW-0804">Transcription</keyword>
<keyword evidence="6" id="KW-1185">Reference proteome</keyword>
<organism evidence="5 6">
    <name type="scientific">Gallibacterium salpingitidis</name>
    <dbReference type="NCBI Taxonomy" id="505341"/>
    <lineage>
        <taxon>Bacteria</taxon>
        <taxon>Pseudomonadati</taxon>
        <taxon>Pseudomonadota</taxon>
        <taxon>Gammaproteobacteria</taxon>
        <taxon>Pasteurellales</taxon>
        <taxon>Pasteurellaceae</taxon>
        <taxon>Gallibacterium</taxon>
    </lineage>
</organism>
<dbReference type="SUPFAM" id="SSF46785">
    <property type="entry name" value="Winged helix' DNA-binding domain"/>
    <property type="match status" value="1"/>
</dbReference>
<keyword evidence="2" id="KW-0238">DNA-binding</keyword>
<dbReference type="NCBIfam" id="NF008571">
    <property type="entry name" value="PRK11523.1"/>
    <property type="match status" value="1"/>
</dbReference>
<dbReference type="EMBL" id="JTJL01000065">
    <property type="protein sequence ID" value="OBW91356.1"/>
    <property type="molecule type" value="Genomic_DNA"/>
</dbReference>
<dbReference type="Gene3D" id="1.10.10.10">
    <property type="entry name" value="Winged helix-like DNA-binding domain superfamily/Winged helix DNA-binding domain"/>
    <property type="match status" value="1"/>
</dbReference>
<evidence type="ECO:0000313" key="6">
    <source>
        <dbReference type="Proteomes" id="UP000092649"/>
    </source>
</evidence>
<keyword evidence="1" id="KW-0805">Transcription regulation</keyword>
<name>A0A1A7NPB5_9PAST</name>
<sequence>MKLTDNQRLYQQLAQDLKNRIISGVYKVGDKLPAERFISEEMNVSRTVVREAIIMLEVEGYVEVKKGSGIHVIASAPKDASQLNEPKGLEFSKCGPFELLQARQLIESIIAEFAATQVTKEDIIDLMEIQKNARQEDRFRDSEWDLKFHTKIAQITRNSALVTIVQEMWQQRILNPYWRKLHDHIDSRSIDSWCNEHDEILQALMKKDSEAAKIAMWKHLEHTKQMLFNGANDDFEISIDKYMFSDNPVIHLSQSLFSLKDTVKD</sequence>
<dbReference type="InterPro" id="IPR036388">
    <property type="entry name" value="WH-like_DNA-bd_sf"/>
</dbReference>
<dbReference type="SMART" id="SM00345">
    <property type="entry name" value="HTH_GNTR"/>
    <property type="match status" value="1"/>
</dbReference>
<feature type="domain" description="HTH gntR-type" evidence="4">
    <location>
        <begin position="7"/>
        <end position="75"/>
    </location>
</feature>
<dbReference type="PRINTS" id="PR00035">
    <property type="entry name" value="HTHGNTR"/>
</dbReference>
<dbReference type="InterPro" id="IPR036390">
    <property type="entry name" value="WH_DNA-bd_sf"/>
</dbReference>
<evidence type="ECO:0000256" key="2">
    <source>
        <dbReference type="ARBA" id="ARBA00023125"/>
    </source>
</evidence>
<evidence type="ECO:0000313" key="5">
    <source>
        <dbReference type="EMBL" id="OBW91356.1"/>
    </source>
</evidence>
<dbReference type="InterPro" id="IPR008920">
    <property type="entry name" value="TF_FadR/GntR_C"/>
</dbReference>
<dbReference type="Gene3D" id="1.20.120.530">
    <property type="entry name" value="GntR ligand-binding domain-like"/>
    <property type="match status" value="1"/>
</dbReference>
<dbReference type="RefSeq" id="WP_066110044.1">
    <property type="nucleotide sequence ID" value="NZ_JTJL01000065.1"/>
</dbReference>
<dbReference type="AlphaFoldDB" id="A0A1A7NPB5"/>
<dbReference type="Pfam" id="PF00392">
    <property type="entry name" value="GntR"/>
    <property type="match status" value="1"/>
</dbReference>
<proteinExistence type="predicted"/>
<dbReference type="PROSITE" id="PS50949">
    <property type="entry name" value="HTH_GNTR"/>
    <property type="match status" value="1"/>
</dbReference>
<evidence type="ECO:0000256" key="1">
    <source>
        <dbReference type="ARBA" id="ARBA00023015"/>
    </source>
</evidence>
<dbReference type="PANTHER" id="PTHR43537">
    <property type="entry name" value="TRANSCRIPTIONAL REGULATOR, GNTR FAMILY"/>
    <property type="match status" value="1"/>
</dbReference>
<dbReference type="InterPro" id="IPR000524">
    <property type="entry name" value="Tscrpt_reg_HTH_GntR"/>
</dbReference>
<dbReference type="PANTHER" id="PTHR43537:SF7">
    <property type="entry name" value="EXU REGULON TRANSCRIPTIONAL REGULATOR"/>
    <property type="match status" value="1"/>
</dbReference>
<dbReference type="GO" id="GO:0003677">
    <property type="term" value="F:DNA binding"/>
    <property type="evidence" value="ECO:0007669"/>
    <property type="project" value="UniProtKB-KW"/>
</dbReference>
<reference evidence="5 6" key="1">
    <citation type="submission" date="2014-11" db="EMBL/GenBank/DDBJ databases">
        <title>Pan-genome of Gallibacterium spp.</title>
        <authorList>
            <person name="Kudirkiene E."/>
            <person name="Bojesen A.M."/>
        </authorList>
    </citation>
    <scope>NUCLEOTIDE SEQUENCE [LARGE SCALE GENOMIC DNA]</scope>
    <source>
        <strain evidence="5 6">F150</strain>
    </source>
</reference>
<accession>A0A1A7NPB5</accession>
<dbReference type="PATRIC" id="fig|505341.3.peg.2150"/>
<dbReference type="Proteomes" id="UP000092649">
    <property type="component" value="Unassembled WGS sequence"/>
</dbReference>
<comment type="caution">
    <text evidence="5">The sequence shown here is derived from an EMBL/GenBank/DDBJ whole genome shotgun (WGS) entry which is preliminary data.</text>
</comment>
<dbReference type="CDD" id="cd07377">
    <property type="entry name" value="WHTH_GntR"/>
    <property type="match status" value="1"/>
</dbReference>
<dbReference type="OrthoDB" id="5450856at2"/>
<evidence type="ECO:0000259" key="4">
    <source>
        <dbReference type="PROSITE" id="PS50949"/>
    </source>
</evidence>
<evidence type="ECO:0000256" key="3">
    <source>
        <dbReference type="ARBA" id="ARBA00023163"/>
    </source>
</evidence>
<protein>
    <submittedName>
        <fullName evidence="5">Transcriptional regulator</fullName>
    </submittedName>
</protein>
<dbReference type="SUPFAM" id="SSF48008">
    <property type="entry name" value="GntR ligand-binding domain-like"/>
    <property type="match status" value="1"/>
</dbReference>